<evidence type="ECO:0000313" key="1">
    <source>
        <dbReference type="EMBL" id="KAJ9123652.1"/>
    </source>
</evidence>
<comment type="caution">
    <text evidence="1">The sequence shown here is derived from an EMBL/GenBank/DDBJ whole genome shotgun (WGS) entry which is preliminary data.</text>
</comment>
<gene>
    <name evidence="1" type="ORF">QFC24_003423</name>
</gene>
<evidence type="ECO:0000313" key="2">
    <source>
        <dbReference type="Proteomes" id="UP001234202"/>
    </source>
</evidence>
<keyword evidence="2" id="KW-1185">Reference proteome</keyword>
<protein>
    <submittedName>
        <fullName evidence="1">Uncharacterized protein</fullName>
    </submittedName>
</protein>
<sequence>MSHEQIAIPTYDSIELEGRMYPAFHGGRNSGHAGQFPNSASRIQVLNVVQYRAFTTIVVPSSAGFAGDVTTRVAIIAHPYGFLGGSLHDHVVQALKDTLCREGVPVLLYNSRGVGKSSGRASWTGEPERKDYQAVTDWLVSFKAKDILDFSGETKRTLEVFCCGYSYGSLMASCASLLPKNPANPDLQVVLRYILISPPLSNFIGFLLTPFRSGQFMKALERIISRDAEQSLVISSGEAKARALIAYGTRDTFTQTETYRSQVQKLFAQPGVAANRVSVVEVRDADHFWSDPRCKSELMGAVSQWL</sequence>
<reference evidence="1" key="1">
    <citation type="submission" date="2023-04" db="EMBL/GenBank/DDBJ databases">
        <title>Draft Genome sequencing of Naganishia species isolated from polar environments using Oxford Nanopore Technology.</title>
        <authorList>
            <person name="Leo P."/>
            <person name="Venkateswaran K."/>
        </authorList>
    </citation>
    <scope>NUCLEOTIDE SEQUENCE</scope>
    <source>
        <strain evidence="1">DBVPG 5303</strain>
    </source>
</reference>
<dbReference type="EMBL" id="JASBWV010000011">
    <property type="protein sequence ID" value="KAJ9123652.1"/>
    <property type="molecule type" value="Genomic_DNA"/>
</dbReference>
<dbReference type="Proteomes" id="UP001234202">
    <property type="component" value="Unassembled WGS sequence"/>
</dbReference>
<accession>A0ACC2XI77</accession>
<proteinExistence type="predicted"/>
<name>A0ACC2XI77_9TREE</name>
<organism evidence="1 2">
    <name type="scientific">Naganishia onofrii</name>
    <dbReference type="NCBI Taxonomy" id="1851511"/>
    <lineage>
        <taxon>Eukaryota</taxon>
        <taxon>Fungi</taxon>
        <taxon>Dikarya</taxon>
        <taxon>Basidiomycota</taxon>
        <taxon>Agaricomycotina</taxon>
        <taxon>Tremellomycetes</taxon>
        <taxon>Filobasidiales</taxon>
        <taxon>Filobasidiaceae</taxon>
        <taxon>Naganishia</taxon>
    </lineage>
</organism>